<name>A0ABY6YFM7_9ACTN</name>
<accession>A0ABY6YFM7</accession>
<keyword evidence="3" id="KW-1185">Reference proteome</keyword>
<organism evidence="2 3">
    <name type="scientific">Streptomonospora nanhaiensis</name>
    <dbReference type="NCBI Taxonomy" id="1323731"/>
    <lineage>
        <taxon>Bacteria</taxon>
        <taxon>Bacillati</taxon>
        <taxon>Actinomycetota</taxon>
        <taxon>Actinomycetes</taxon>
        <taxon>Streptosporangiales</taxon>
        <taxon>Nocardiopsidaceae</taxon>
        <taxon>Streptomonospora</taxon>
    </lineage>
</organism>
<proteinExistence type="predicted"/>
<dbReference type="EMBL" id="CP113264">
    <property type="protein sequence ID" value="WAE71062.1"/>
    <property type="molecule type" value="Genomic_DNA"/>
</dbReference>
<dbReference type="Pfam" id="PF19381">
    <property type="entry name" value="DUF5956"/>
    <property type="match status" value="1"/>
</dbReference>
<dbReference type="InterPro" id="IPR046000">
    <property type="entry name" value="DUF5956"/>
</dbReference>
<dbReference type="RefSeq" id="WP_267944865.1">
    <property type="nucleotide sequence ID" value="NZ_CP113264.1"/>
</dbReference>
<sequence length="170" mass="18869">MHERSWSAVPIVAEPPADGGTGDGRRFFEVPESGWHTLFAWAVGPEHMVRCLDVRPPEPVHVVYESKGERTVRVEERTRGDRSAVDGGIHDYLTDARVPSQPCGYRWFIELPDGIDDADQFFALFGPALMDLPPGPRPRREREAMIAVAKTLYTAVPQEISRESVGDGSG</sequence>
<protein>
    <submittedName>
        <fullName evidence="2">DUF5956 family protein</fullName>
    </submittedName>
</protein>
<reference evidence="2 3" key="1">
    <citation type="journal article" date="2013" name="Int. J. Syst. Evol. Microbiol.">
        <title>Description of Streptomonospora sediminis sp. nov. and Streptomonospora nanhaiensis sp. nov., and reclassification of Nocardiopsis arabia Hozzein &amp; Goodfellow 2008 as Streptomonospora arabica comb. nov. and emended description of the genus Streptomonospora.</title>
        <authorList>
            <person name="Zhang D.F."/>
            <person name="Pan H.Q."/>
            <person name="He J."/>
            <person name="Zhang X.M."/>
            <person name="Zhang Y.G."/>
            <person name="Klenk H.P."/>
            <person name="Hu J.C."/>
            <person name="Li W.J."/>
        </authorList>
    </citation>
    <scope>NUCLEOTIDE SEQUENCE [LARGE SCALE GENOMIC DNA]</scope>
    <source>
        <strain evidence="2 3">12A09</strain>
    </source>
</reference>
<dbReference type="Proteomes" id="UP001156498">
    <property type="component" value="Chromosome"/>
</dbReference>
<feature type="region of interest" description="Disordered" evidence="1">
    <location>
        <begin position="1"/>
        <end position="22"/>
    </location>
</feature>
<evidence type="ECO:0000256" key="1">
    <source>
        <dbReference type="SAM" id="MobiDB-lite"/>
    </source>
</evidence>
<gene>
    <name evidence="2" type="ORF">OUQ99_17665</name>
</gene>
<evidence type="ECO:0000313" key="3">
    <source>
        <dbReference type="Proteomes" id="UP001156498"/>
    </source>
</evidence>
<evidence type="ECO:0000313" key="2">
    <source>
        <dbReference type="EMBL" id="WAE71062.1"/>
    </source>
</evidence>